<dbReference type="InterPro" id="IPR031322">
    <property type="entry name" value="Shikimate/glucono_kinase"/>
</dbReference>
<evidence type="ECO:0000313" key="2">
    <source>
        <dbReference type="EMBL" id="GFD27060.1"/>
    </source>
</evidence>
<dbReference type="EMBL" id="BKCJ011373905">
    <property type="protein sequence ID" value="GFD27060.1"/>
    <property type="molecule type" value="Genomic_DNA"/>
</dbReference>
<evidence type="ECO:0000256" key="1">
    <source>
        <dbReference type="SAM" id="MobiDB-lite"/>
    </source>
</evidence>
<feature type="compositionally biased region" description="Polar residues" evidence="1">
    <location>
        <begin position="1"/>
        <end position="29"/>
    </location>
</feature>
<reference evidence="2" key="1">
    <citation type="journal article" date="2019" name="Sci. Rep.">
        <title>Draft genome of Tanacetum cinerariifolium, the natural source of mosquito coil.</title>
        <authorList>
            <person name="Yamashiro T."/>
            <person name="Shiraishi A."/>
            <person name="Satake H."/>
            <person name="Nakayama K."/>
        </authorList>
    </citation>
    <scope>NUCLEOTIDE SEQUENCE</scope>
</reference>
<gene>
    <name evidence="2" type="ORF">Tci_899029</name>
</gene>
<protein>
    <submittedName>
        <fullName evidence="2">Uncharacterized protein</fullName>
    </submittedName>
</protein>
<dbReference type="AlphaFoldDB" id="A0A699UWZ6"/>
<accession>A0A699UWZ6</accession>
<feature type="non-terminal residue" evidence="2">
    <location>
        <position position="1"/>
    </location>
</feature>
<organism evidence="2">
    <name type="scientific">Tanacetum cinerariifolium</name>
    <name type="common">Dalmatian daisy</name>
    <name type="synonym">Chrysanthemum cinerariifolium</name>
    <dbReference type="NCBI Taxonomy" id="118510"/>
    <lineage>
        <taxon>Eukaryota</taxon>
        <taxon>Viridiplantae</taxon>
        <taxon>Streptophyta</taxon>
        <taxon>Embryophyta</taxon>
        <taxon>Tracheophyta</taxon>
        <taxon>Spermatophyta</taxon>
        <taxon>Magnoliopsida</taxon>
        <taxon>eudicotyledons</taxon>
        <taxon>Gunneridae</taxon>
        <taxon>Pentapetalae</taxon>
        <taxon>asterids</taxon>
        <taxon>campanulids</taxon>
        <taxon>Asterales</taxon>
        <taxon>Asteraceae</taxon>
        <taxon>Asteroideae</taxon>
        <taxon>Anthemideae</taxon>
        <taxon>Anthemidinae</taxon>
        <taxon>Tanacetum</taxon>
    </lineage>
</organism>
<feature type="region of interest" description="Disordered" evidence="1">
    <location>
        <begin position="1"/>
        <end position="31"/>
    </location>
</feature>
<dbReference type="Pfam" id="PF01202">
    <property type="entry name" value="SKI"/>
    <property type="match status" value="1"/>
</dbReference>
<sequence>TAEETVSTAGVSMPVSTTGMVQESNSSPRATRYKGKVIMIESKPEQTTTKLKERQERAGYEAAIRLQEQLDEEENQRIARDAEIAQRIQKEIKASERQRMAQVHQAA</sequence>
<comment type="caution">
    <text evidence="2">The sequence shown here is derived from an EMBL/GenBank/DDBJ whole genome shotgun (WGS) entry which is preliminary data.</text>
</comment>
<proteinExistence type="predicted"/>
<name>A0A699UWZ6_TANCI</name>